<dbReference type="InterPro" id="IPR004014">
    <property type="entry name" value="ATPase_P-typ_cation-transptr_N"/>
</dbReference>
<dbReference type="Pfam" id="PF00122">
    <property type="entry name" value="E1-E2_ATPase"/>
    <property type="match status" value="1"/>
</dbReference>
<dbReference type="InterPro" id="IPR006408">
    <property type="entry name" value="P-type_ATPase_IIB"/>
</dbReference>
<feature type="domain" description="Cation-transporting P-type ATPase C-terminal" evidence="19">
    <location>
        <begin position="875"/>
        <end position="1032"/>
    </location>
</feature>
<dbReference type="NCBIfam" id="TIGR01517">
    <property type="entry name" value="ATPase-IIB_Ca"/>
    <property type="match status" value="1"/>
</dbReference>
<feature type="transmembrane region" description="Helical" evidence="17">
    <location>
        <begin position="370"/>
        <end position="396"/>
    </location>
</feature>
<evidence type="ECO:0000256" key="1">
    <source>
        <dbReference type="ARBA" id="ARBA00004141"/>
    </source>
</evidence>
<evidence type="ECO:0000259" key="20">
    <source>
        <dbReference type="Pfam" id="PF00690"/>
    </source>
</evidence>
<feature type="transmembrane region" description="Helical" evidence="17">
    <location>
        <begin position="883"/>
        <end position="902"/>
    </location>
</feature>
<dbReference type="Gene3D" id="2.70.150.10">
    <property type="entry name" value="Calcium-transporting ATPase, cytoplasmic transduction domain A"/>
    <property type="match status" value="1"/>
</dbReference>
<dbReference type="NCBIfam" id="TIGR01494">
    <property type="entry name" value="ATPase_P-type"/>
    <property type="match status" value="1"/>
</dbReference>
<feature type="domain" description="Cation-transporting P-type ATPase N-terminal" evidence="20">
    <location>
        <begin position="138"/>
        <end position="200"/>
    </location>
</feature>
<dbReference type="InterPro" id="IPR023299">
    <property type="entry name" value="ATPase_P-typ_cyto_dom_N"/>
</dbReference>
<evidence type="ECO:0000256" key="16">
    <source>
        <dbReference type="ARBA" id="ARBA00048694"/>
    </source>
</evidence>
<dbReference type="InterPro" id="IPR059000">
    <property type="entry name" value="ATPase_P-type_domA"/>
</dbReference>
<feature type="non-terminal residue" evidence="21">
    <location>
        <position position="1"/>
    </location>
</feature>
<dbReference type="Pfam" id="PF13246">
    <property type="entry name" value="Cation_ATPase"/>
    <property type="match status" value="1"/>
</dbReference>
<evidence type="ECO:0000256" key="11">
    <source>
        <dbReference type="ARBA" id="ARBA00022842"/>
    </source>
</evidence>
<proteinExistence type="inferred from homology"/>
<dbReference type="PANTHER" id="PTHR24093:SF514">
    <property type="entry name" value="CALCIUM-TRANSPORTING ATPASE"/>
    <property type="match status" value="1"/>
</dbReference>
<protein>
    <recommendedName>
        <fullName evidence="3">P-type Ca(2+) transporter</fullName>
        <ecNumber evidence="3">7.2.2.10</ecNumber>
    </recommendedName>
</protein>
<name>A0ABQ8AA04_BRANA</name>
<dbReference type="Gene3D" id="1.20.1110.10">
    <property type="entry name" value="Calcium-transporting ATPase, transmembrane domain"/>
    <property type="match status" value="1"/>
</dbReference>
<dbReference type="InterPro" id="IPR006068">
    <property type="entry name" value="ATPase_P-typ_cation-transptr_C"/>
</dbReference>
<feature type="domain" description="P-type ATPase A" evidence="18">
    <location>
        <begin position="259"/>
        <end position="351"/>
    </location>
</feature>
<keyword evidence="9" id="KW-0106">Calcium</keyword>
<evidence type="ECO:0000256" key="6">
    <source>
        <dbReference type="ARBA" id="ARBA00022692"/>
    </source>
</evidence>
<evidence type="ECO:0000259" key="18">
    <source>
        <dbReference type="Pfam" id="PF00122"/>
    </source>
</evidence>
<evidence type="ECO:0000256" key="3">
    <source>
        <dbReference type="ARBA" id="ARBA00012790"/>
    </source>
</evidence>
<feature type="transmembrane region" description="Helical" evidence="17">
    <location>
        <begin position="994"/>
        <end position="1015"/>
    </location>
</feature>
<dbReference type="SUPFAM" id="SSF81660">
    <property type="entry name" value="Metal cation-transporting ATPase, ATP-binding domain N"/>
    <property type="match status" value="1"/>
</dbReference>
<dbReference type="InterPro" id="IPR001757">
    <property type="entry name" value="P_typ_ATPase"/>
</dbReference>
<evidence type="ECO:0000256" key="15">
    <source>
        <dbReference type="ARBA" id="ARBA00023136"/>
    </source>
</evidence>
<dbReference type="EC" id="7.2.2.10" evidence="3"/>
<dbReference type="Gene3D" id="3.40.50.1000">
    <property type="entry name" value="HAD superfamily/HAD-like"/>
    <property type="match status" value="1"/>
</dbReference>
<keyword evidence="4" id="KW-0813">Transport</keyword>
<feature type="transmembrane region" description="Helical" evidence="17">
    <location>
        <begin position="218"/>
        <end position="238"/>
    </location>
</feature>
<organism evidence="21 22">
    <name type="scientific">Brassica napus</name>
    <name type="common">Rape</name>
    <dbReference type="NCBI Taxonomy" id="3708"/>
    <lineage>
        <taxon>Eukaryota</taxon>
        <taxon>Viridiplantae</taxon>
        <taxon>Streptophyta</taxon>
        <taxon>Embryophyta</taxon>
        <taxon>Tracheophyta</taxon>
        <taxon>Spermatophyta</taxon>
        <taxon>Magnoliopsida</taxon>
        <taxon>eudicotyledons</taxon>
        <taxon>Gunneridae</taxon>
        <taxon>Pentapetalae</taxon>
        <taxon>rosids</taxon>
        <taxon>malvids</taxon>
        <taxon>Brassicales</taxon>
        <taxon>Brassicaceae</taxon>
        <taxon>Brassiceae</taxon>
        <taxon>Brassica</taxon>
    </lineage>
</organism>
<dbReference type="InterPro" id="IPR023214">
    <property type="entry name" value="HAD_sf"/>
</dbReference>
<evidence type="ECO:0000259" key="19">
    <source>
        <dbReference type="Pfam" id="PF00689"/>
    </source>
</evidence>
<dbReference type="SUPFAM" id="SSF81665">
    <property type="entry name" value="Calcium ATPase, transmembrane domain M"/>
    <property type="match status" value="1"/>
</dbReference>
<keyword evidence="14" id="KW-0406">Ion transport</keyword>
<evidence type="ECO:0000256" key="8">
    <source>
        <dbReference type="ARBA" id="ARBA00022741"/>
    </source>
</evidence>
<dbReference type="SUPFAM" id="SSF56784">
    <property type="entry name" value="HAD-like"/>
    <property type="match status" value="1"/>
</dbReference>
<reference evidence="21 22" key="1">
    <citation type="submission" date="2021-05" db="EMBL/GenBank/DDBJ databases">
        <title>Genome Assembly of Synthetic Allotetraploid Brassica napus Reveals Homoeologous Exchanges between Subgenomes.</title>
        <authorList>
            <person name="Davis J.T."/>
        </authorList>
    </citation>
    <scope>NUCLEOTIDE SEQUENCE [LARGE SCALE GENOMIC DNA]</scope>
    <source>
        <strain evidence="22">cv. Da-Ae</strain>
        <tissue evidence="21">Seedling</tissue>
    </source>
</reference>
<dbReference type="Proteomes" id="UP000824890">
    <property type="component" value="Unassembled WGS sequence"/>
</dbReference>
<comment type="subcellular location">
    <subcellularLocation>
        <location evidence="1">Membrane</location>
        <topology evidence="1">Multi-pass membrane protein</topology>
    </subcellularLocation>
</comment>
<dbReference type="InterPro" id="IPR023298">
    <property type="entry name" value="ATPase_P-typ_TM_dom_sf"/>
</dbReference>
<keyword evidence="7" id="KW-0479">Metal-binding</keyword>
<evidence type="ECO:0000256" key="13">
    <source>
        <dbReference type="ARBA" id="ARBA00022989"/>
    </source>
</evidence>
<evidence type="ECO:0000256" key="7">
    <source>
        <dbReference type="ARBA" id="ARBA00022723"/>
    </source>
</evidence>
<evidence type="ECO:0000256" key="4">
    <source>
        <dbReference type="ARBA" id="ARBA00022448"/>
    </source>
</evidence>
<dbReference type="EMBL" id="JAGKQM010000013">
    <property type="protein sequence ID" value="KAH0889088.1"/>
    <property type="molecule type" value="Genomic_DNA"/>
</dbReference>
<comment type="similarity">
    <text evidence="2">Belongs to the cation transport ATPase (P-type) (TC 3.A.3) family. Type IIB subfamily.</text>
</comment>
<keyword evidence="15 17" id="KW-0472">Membrane</keyword>
<keyword evidence="8" id="KW-0547">Nucleotide-binding</keyword>
<dbReference type="InterPro" id="IPR008250">
    <property type="entry name" value="ATPase_P-typ_transduc_dom_A_sf"/>
</dbReference>
<evidence type="ECO:0000256" key="2">
    <source>
        <dbReference type="ARBA" id="ARBA00006124"/>
    </source>
</evidence>
<evidence type="ECO:0000256" key="10">
    <source>
        <dbReference type="ARBA" id="ARBA00022840"/>
    </source>
</evidence>
<feature type="transmembrane region" description="Helical" evidence="17">
    <location>
        <begin position="426"/>
        <end position="451"/>
    </location>
</feature>
<keyword evidence="10" id="KW-0067">ATP-binding</keyword>
<keyword evidence="6 17" id="KW-0812">Transmembrane</keyword>
<sequence>TSRLRATDLSMCLSEDLMVDHGGDPASAPEDVVSQLRDSTGESVAAVENAPLDLEAGRNSWRVSKFSSLHENESIHGSNLDRFQGTLKNEFEASRLVHHRPESQPATVRATLTSGGFGIKLDKLLQAVGARDLQALNHYNGVEGLSTLLKTDLERGIDDEIQQRKQAFGSNTYPSKKGHTFWSFIWKATLFPPYMAILLATVLNLLLRIKGKAIHGSWYVEACTILAIVPYIIVTAITEYMQSRQSEKISEEKRNVALDVIRGGRRFTVSSSDIVVGDIVPLKNGFQVPADGILFVANSLKIDEQELTGSHLIVQKDILKDPFLLSGSKVIEGIGTMLVTSVGINTEWGKKMEKQHETDEEKPFQVYLKWLAISASLLVILLASVACIVQLCRYFFGRTKKSDGTPLYMPGNTSFDEAMDFVIKSLSFGIATILVTVPVGLYVAVLLNLAYTTGEMITDKALVQNLYACERMGYVTTILCHKTGILTKNKASVLMSVVDVWAGGIRMQDMGDVSQLPSILKELIIEGIARNTNGSVVFETGVTEPEVYGSPTEQAILSWGNKLGMKFDEARSGSPVLHVIPFNPKKKYGGVALQIGTRNHVHWKGSAKVILNSCKWYMDKDNKRIAIDEQKQEMERIIKDMSMRGMRCAALAYQSYELGTLPTTDEELSTLPQDLVLLAIIGIQDPCRSDTKNAVKLCNSGGVKVRMVTEDDVSTAQAIATDCGILENSDDPDVITTGAQFRVLYDLDREEKAPKILQVLYVKVLAQASPKDSLLFVEALRRSGHVVAATGMGIHDTMTLRAAHVSLAMGIGGTAVAKENSDIIILDDNFDTIVKVIRWCRYLYTNIQRYVIFRVTVSVLAVAICVIEVVFYDAFPLNAVQLLLLNLIADIFGALALAYGPSARKLMGKPPVGESDPLITKTMWFKMVIQVIYLVQLALIHSDSVLKLDHGHTGDAEKVKNTFIFNSLVFCLVSNEFEIRSGEQTLTEVLKDNMFIFTIMATIIVQIILVEFFGIRLDMKKWIISILEGFISQVATRFPLKVYPYRRN</sequence>
<evidence type="ECO:0000313" key="21">
    <source>
        <dbReference type="EMBL" id="KAH0889088.1"/>
    </source>
</evidence>
<evidence type="ECO:0000256" key="9">
    <source>
        <dbReference type="ARBA" id="ARBA00022837"/>
    </source>
</evidence>
<dbReference type="Pfam" id="PF00690">
    <property type="entry name" value="Cation_ATPase_N"/>
    <property type="match status" value="1"/>
</dbReference>
<feature type="transmembrane region" description="Helical" evidence="17">
    <location>
        <begin position="923"/>
        <end position="941"/>
    </location>
</feature>
<dbReference type="PRINTS" id="PR00119">
    <property type="entry name" value="CATATPASE"/>
</dbReference>
<keyword evidence="22" id="KW-1185">Reference proteome</keyword>
<comment type="caution">
    <text evidence="21">The sequence shown here is derived from an EMBL/GenBank/DDBJ whole genome shotgun (WGS) entry which is preliminary data.</text>
</comment>
<evidence type="ECO:0000256" key="17">
    <source>
        <dbReference type="SAM" id="Phobius"/>
    </source>
</evidence>
<dbReference type="Pfam" id="PF00689">
    <property type="entry name" value="Cation_ATPase_C"/>
    <property type="match status" value="1"/>
</dbReference>
<feature type="transmembrane region" description="Helical" evidence="17">
    <location>
        <begin position="851"/>
        <end position="871"/>
    </location>
</feature>
<keyword evidence="12" id="KW-0112">Calmodulin-binding</keyword>
<evidence type="ECO:0000256" key="12">
    <source>
        <dbReference type="ARBA" id="ARBA00022860"/>
    </source>
</evidence>
<dbReference type="SUPFAM" id="SSF81653">
    <property type="entry name" value="Calcium ATPase, transduction domain A"/>
    <property type="match status" value="1"/>
</dbReference>
<keyword evidence="11" id="KW-0460">Magnesium</keyword>
<dbReference type="InterPro" id="IPR036412">
    <property type="entry name" value="HAD-like_sf"/>
</dbReference>
<keyword evidence="5" id="KW-0109">Calcium transport</keyword>
<evidence type="ECO:0000256" key="5">
    <source>
        <dbReference type="ARBA" id="ARBA00022568"/>
    </source>
</evidence>
<dbReference type="PANTHER" id="PTHR24093">
    <property type="entry name" value="CATION TRANSPORTING ATPASE"/>
    <property type="match status" value="1"/>
</dbReference>
<comment type="catalytic activity">
    <reaction evidence="16">
        <text>Ca(2+)(in) + ATP + H2O = Ca(2+)(out) + ADP + phosphate + H(+)</text>
        <dbReference type="Rhea" id="RHEA:18105"/>
        <dbReference type="ChEBI" id="CHEBI:15377"/>
        <dbReference type="ChEBI" id="CHEBI:15378"/>
        <dbReference type="ChEBI" id="CHEBI:29108"/>
        <dbReference type="ChEBI" id="CHEBI:30616"/>
        <dbReference type="ChEBI" id="CHEBI:43474"/>
        <dbReference type="ChEBI" id="CHEBI:456216"/>
        <dbReference type="EC" id="7.2.2.10"/>
    </reaction>
</comment>
<evidence type="ECO:0000313" key="22">
    <source>
        <dbReference type="Proteomes" id="UP000824890"/>
    </source>
</evidence>
<gene>
    <name evidence="21" type="ORF">HID58_051517</name>
</gene>
<accession>A0ABQ8AA04</accession>
<dbReference type="Gene3D" id="3.40.1110.10">
    <property type="entry name" value="Calcium-transporting ATPase, cytoplasmic domain N"/>
    <property type="match status" value="1"/>
</dbReference>
<keyword evidence="13 17" id="KW-1133">Transmembrane helix</keyword>
<feature type="transmembrane region" description="Helical" evidence="17">
    <location>
        <begin position="184"/>
        <end position="206"/>
    </location>
</feature>
<evidence type="ECO:0000256" key="14">
    <source>
        <dbReference type="ARBA" id="ARBA00023065"/>
    </source>
</evidence>